<evidence type="ECO:0000256" key="2">
    <source>
        <dbReference type="ARBA" id="ARBA00022692"/>
    </source>
</evidence>
<keyword evidence="3 6" id="KW-1133">Transmembrane helix</keyword>
<evidence type="ECO:0000256" key="6">
    <source>
        <dbReference type="SAM" id="Phobius"/>
    </source>
</evidence>
<dbReference type="Pfam" id="PF20684">
    <property type="entry name" value="Fung_rhodopsin"/>
    <property type="match status" value="1"/>
</dbReference>
<organism evidence="8 9">
    <name type="scientific">Penicillium atrosanguineum</name>
    <dbReference type="NCBI Taxonomy" id="1132637"/>
    <lineage>
        <taxon>Eukaryota</taxon>
        <taxon>Fungi</taxon>
        <taxon>Dikarya</taxon>
        <taxon>Ascomycota</taxon>
        <taxon>Pezizomycotina</taxon>
        <taxon>Eurotiomycetes</taxon>
        <taxon>Eurotiomycetidae</taxon>
        <taxon>Eurotiales</taxon>
        <taxon>Aspergillaceae</taxon>
        <taxon>Penicillium</taxon>
    </lineage>
</organism>
<name>A0A9W9PTW6_9EURO</name>
<comment type="caution">
    <text evidence="8">The sequence shown here is derived from an EMBL/GenBank/DDBJ whole genome shotgun (WGS) entry which is preliminary data.</text>
</comment>
<evidence type="ECO:0000256" key="5">
    <source>
        <dbReference type="ARBA" id="ARBA00038359"/>
    </source>
</evidence>
<feature type="transmembrane region" description="Helical" evidence="6">
    <location>
        <begin position="232"/>
        <end position="255"/>
    </location>
</feature>
<comment type="subcellular location">
    <subcellularLocation>
        <location evidence="1">Membrane</location>
        <topology evidence="1">Multi-pass membrane protein</topology>
    </subcellularLocation>
</comment>
<feature type="transmembrane region" description="Helical" evidence="6">
    <location>
        <begin position="33"/>
        <end position="51"/>
    </location>
</feature>
<dbReference type="Proteomes" id="UP001147746">
    <property type="component" value="Unassembled WGS sequence"/>
</dbReference>
<gene>
    <name evidence="8" type="ORF">N7476_007157</name>
</gene>
<reference evidence="8" key="1">
    <citation type="submission" date="2022-12" db="EMBL/GenBank/DDBJ databases">
        <authorList>
            <person name="Petersen C."/>
        </authorList>
    </citation>
    <scope>NUCLEOTIDE SEQUENCE</scope>
    <source>
        <strain evidence="8">IBT 21472</strain>
    </source>
</reference>
<feature type="transmembrane region" description="Helical" evidence="6">
    <location>
        <begin position="200"/>
        <end position="220"/>
    </location>
</feature>
<feature type="domain" description="Rhodopsin" evidence="7">
    <location>
        <begin position="17"/>
        <end position="259"/>
    </location>
</feature>
<dbReference type="GO" id="GO:0016020">
    <property type="term" value="C:membrane"/>
    <property type="evidence" value="ECO:0007669"/>
    <property type="project" value="UniProtKB-SubCell"/>
</dbReference>
<keyword evidence="2 6" id="KW-0812">Transmembrane</keyword>
<keyword evidence="9" id="KW-1185">Reference proteome</keyword>
<evidence type="ECO:0000256" key="3">
    <source>
        <dbReference type="ARBA" id="ARBA00022989"/>
    </source>
</evidence>
<comment type="similarity">
    <text evidence="5">Belongs to the SAT4 family.</text>
</comment>
<dbReference type="EMBL" id="JAPZBO010000007">
    <property type="protein sequence ID" value="KAJ5311297.1"/>
    <property type="molecule type" value="Genomic_DNA"/>
</dbReference>
<dbReference type="InterPro" id="IPR049326">
    <property type="entry name" value="Rhodopsin_dom_fungi"/>
</dbReference>
<evidence type="ECO:0000313" key="8">
    <source>
        <dbReference type="EMBL" id="KAJ5311297.1"/>
    </source>
</evidence>
<dbReference type="PANTHER" id="PTHR33048:SF47">
    <property type="entry name" value="INTEGRAL MEMBRANE PROTEIN-RELATED"/>
    <property type="match status" value="1"/>
</dbReference>
<proteinExistence type="inferred from homology"/>
<evidence type="ECO:0000256" key="4">
    <source>
        <dbReference type="ARBA" id="ARBA00023136"/>
    </source>
</evidence>
<dbReference type="InterPro" id="IPR052337">
    <property type="entry name" value="SAT4-like"/>
</dbReference>
<evidence type="ECO:0000313" key="9">
    <source>
        <dbReference type="Proteomes" id="UP001147746"/>
    </source>
</evidence>
<sequence length="339" mass="38837">IVLWVLTGTSFLFLTFRIHVQLRSFRRLFIDDFLVSFAWVVILSAAILWQVEGKVLYESYAVSAGTTPLTATFLPRFNKLMRCLAPLEILFYSALWSVKFSFMTFFYRLSSKIKYLPNWWYIVLFATISVYIASIGDIEYKCSLGAIDFIINQCSKFKHIHYENRSFWANAVGDVVTDLMILSIPILLLWSTRISSRKKIILISIFSATTLIMVIAIIRVVVGTTYDREMNIAWLCFWSFVEVNTAIIISCVASLRQLLITSQSRAESGGATYQTPYAPMLQNLKNSTVRHIGSSLQSPTSDQMMMSPLSTVHVRHDWDVTFKVTEQGERVPRLETSFD</sequence>
<dbReference type="AlphaFoldDB" id="A0A9W9PTW6"/>
<evidence type="ECO:0000256" key="1">
    <source>
        <dbReference type="ARBA" id="ARBA00004141"/>
    </source>
</evidence>
<feature type="non-terminal residue" evidence="8">
    <location>
        <position position="339"/>
    </location>
</feature>
<dbReference type="PANTHER" id="PTHR33048">
    <property type="entry name" value="PTH11-LIKE INTEGRAL MEMBRANE PROTEIN (AFU_ORTHOLOGUE AFUA_5G11245)"/>
    <property type="match status" value="1"/>
</dbReference>
<feature type="transmembrane region" description="Helical" evidence="6">
    <location>
        <begin position="167"/>
        <end position="188"/>
    </location>
</feature>
<protein>
    <recommendedName>
        <fullName evidence="7">Rhodopsin domain-containing protein</fullName>
    </recommendedName>
</protein>
<accession>A0A9W9PTW6</accession>
<keyword evidence="4 6" id="KW-0472">Membrane</keyword>
<evidence type="ECO:0000259" key="7">
    <source>
        <dbReference type="Pfam" id="PF20684"/>
    </source>
</evidence>
<reference evidence="8" key="2">
    <citation type="journal article" date="2023" name="IMA Fungus">
        <title>Comparative genomic study of the Penicillium genus elucidates a diverse pangenome and 15 lateral gene transfer events.</title>
        <authorList>
            <person name="Petersen C."/>
            <person name="Sorensen T."/>
            <person name="Nielsen M.R."/>
            <person name="Sondergaard T.E."/>
            <person name="Sorensen J.L."/>
            <person name="Fitzpatrick D.A."/>
            <person name="Frisvad J.C."/>
            <person name="Nielsen K.L."/>
        </authorList>
    </citation>
    <scope>NUCLEOTIDE SEQUENCE</scope>
    <source>
        <strain evidence="8">IBT 21472</strain>
    </source>
</reference>
<feature type="transmembrane region" description="Helical" evidence="6">
    <location>
        <begin position="119"/>
        <end position="136"/>
    </location>
</feature>
<feature type="transmembrane region" description="Helical" evidence="6">
    <location>
        <begin position="89"/>
        <end position="107"/>
    </location>
</feature>